<evidence type="ECO:0000313" key="4">
    <source>
        <dbReference type="Proteomes" id="UP001627408"/>
    </source>
</evidence>
<evidence type="ECO:0000256" key="1">
    <source>
        <dbReference type="SAM" id="SignalP"/>
    </source>
</evidence>
<protein>
    <submittedName>
        <fullName evidence="3">DUF2059 domain-containing protein</fullName>
    </submittedName>
</protein>
<evidence type="ECO:0000259" key="2">
    <source>
        <dbReference type="Pfam" id="PF09832"/>
    </source>
</evidence>
<sequence>MGIRAATLALILSASNALASPETDRLVDALGIPALIAAFSIEGMENGASINDGFLNGQGGSVWAETVRRLYDPARLEEEVRSAFAATLDDQTAAQALLFFESDLGTRIVDLEVQARNAMLNDDLEEAAKSAPSAASASITEFLEIRNLVERNADAAMAAQVAFFAGMAETSNQNDPLPDTEAQRALILAETERWLRGYYALAQSPLSADDVAIYTAFWETEVATALDDALFDAFGNSYATLSFGLGQAAGRLLPQNDL</sequence>
<gene>
    <name evidence="3" type="ORF">ACERZ8_15185</name>
</gene>
<name>A0ABW8UZT1_9RHOB</name>
<accession>A0ABW8UZT1</accession>
<comment type="caution">
    <text evidence="3">The sequence shown here is derived from an EMBL/GenBank/DDBJ whole genome shotgun (WGS) entry which is preliminary data.</text>
</comment>
<feature type="domain" description="DUF2059" evidence="2">
    <location>
        <begin position="75"/>
        <end position="130"/>
    </location>
</feature>
<dbReference type="Pfam" id="PF09832">
    <property type="entry name" value="DUF2059"/>
    <property type="match status" value="1"/>
</dbReference>
<dbReference type="InterPro" id="IPR018637">
    <property type="entry name" value="DUF2059"/>
</dbReference>
<proteinExistence type="predicted"/>
<evidence type="ECO:0000313" key="3">
    <source>
        <dbReference type="EMBL" id="MFL4471159.1"/>
    </source>
</evidence>
<dbReference type="Proteomes" id="UP001627408">
    <property type="component" value="Unassembled WGS sequence"/>
</dbReference>
<reference evidence="3 4" key="1">
    <citation type="submission" date="2024-08" db="EMBL/GenBank/DDBJ databases">
        <title>Tateyamaria sp. nov., isolated from marine algae.</title>
        <authorList>
            <person name="Choi B.J."/>
            <person name="Kim J.M."/>
            <person name="Lee J.K."/>
            <person name="Choi D.G."/>
            <person name="Bayburt H."/>
            <person name="Baek J.H."/>
            <person name="Han D.M."/>
            <person name="Jeon C.O."/>
        </authorList>
    </citation>
    <scope>NUCLEOTIDE SEQUENCE [LARGE SCALE GENOMIC DNA]</scope>
    <source>
        <strain evidence="3 4">KMU-156</strain>
    </source>
</reference>
<feature type="signal peptide" evidence="1">
    <location>
        <begin position="1"/>
        <end position="19"/>
    </location>
</feature>
<dbReference type="RefSeq" id="WP_407592992.1">
    <property type="nucleotide sequence ID" value="NZ_JBHDIY010000002.1"/>
</dbReference>
<keyword evidence="4" id="KW-1185">Reference proteome</keyword>
<feature type="chain" id="PRO_5045774208" evidence="1">
    <location>
        <begin position="20"/>
        <end position="258"/>
    </location>
</feature>
<organism evidence="3 4">
    <name type="scientific">Tateyamaria armeniaca</name>
    <dbReference type="NCBI Taxonomy" id="2518930"/>
    <lineage>
        <taxon>Bacteria</taxon>
        <taxon>Pseudomonadati</taxon>
        <taxon>Pseudomonadota</taxon>
        <taxon>Alphaproteobacteria</taxon>
        <taxon>Rhodobacterales</taxon>
        <taxon>Roseobacteraceae</taxon>
        <taxon>Tateyamaria</taxon>
    </lineage>
</organism>
<keyword evidence="1" id="KW-0732">Signal</keyword>
<dbReference type="EMBL" id="JBHDIY010000002">
    <property type="protein sequence ID" value="MFL4471159.1"/>
    <property type="molecule type" value="Genomic_DNA"/>
</dbReference>